<feature type="transmembrane region" description="Helical" evidence="9">
    <location>
        <begin position="663"/>
        <end position="685"/>
    </location>
</feature>
<evidence type="ECO:0000313" key="11">
    <source>
        <dbReference type="EMBL" id="EUJ26321.1"/>
    </source>
</evidence>
<evidence type="ECO:0000256" key="9">
    <source>
        <dbReference type="SAM" id="Phobius"/>
    </source>
</evidence>
<accession>W7BSS9</accession>
<reference evidence="11 12" key="1">
    <citation type="journal article" date="2014" name="Int. J. Syst. Evol. Microbiol.">
        <title>Listeria floridensis sp. nov., Listeria aquatica sp. nov., Listeria cornellensis sp. nov., Listeria riparia sp. nov. and Listeria grandensis sp. nov., from agricultural and natural environments.</title>
        <authorList>
            <person name="den Bakker H.C."/>
            <person name="Warchocki S."/>
            <person name="Wright E.M."/>
            <person name="Allred A.F."/>
            <person name="Ahlstrom C."/>
            <person name="Manuel C.S."/>
            <person name="Stasiewicz M.J."/>
            <person name="Burrell A."/>
            <person name="Roof S."/>
            <person name="Strawn L."/>
            <person name="Fortes E.D."/>
            <person name="Nightingale K.K."/>
            <person name="Kephart D."/>
            <person name="Wiedmann M."/>
        </authorList>
    </citation>
    <scope>NUCLEOTIDE SEQUENCE [LARGE SCALE GENOMIC DNA]</scope>
    <source>
        <strain evidence="12">FSL F6-969</strain>
    </source>
</reference>
<comment type="similarity">
    <text evidence="2">Belongs to the ABC transporter superfamily.</text>
</comment>
<dbReference type="InterPro" id="IPR013525">
    <property type="entry name" value="ABC2_TM"/>
</dbReference>
<evidence type="ECO:0000256" key="1">
    <source>
        <dbReference type="ARBA" id="ARBA00004141"/>
    </source>
</evidence>
<dbReference type="PANTHER" id="PTHR42711:SF5">
    <property type="entry name" value="ABC TRANSPORTER ATP-BINDING PROTEIN NATA"/>
    <property type="match status" value="1"/>
</dbReference>
<dbReference type="AlphaFoldDB" id="W7BSS9"/>
<dbReference type="InterPro" id="IPR003593">
    <property type="entry name" value="AAA+_ATPase"/>
</dbReference>
<keyword evidence="12" id="KW-1185">Reference proteome</keyword>
<evidence type="ECO:0000313" key="12">
    <source>
        <dbReference type="Proteomes" id="UP000019254"/>
    </source>
</evidence>
<evidence type="ECO:0000256" key="5">
    <source>
        <dbReference type="ARBA" id="ARBA00022741"/>
    </source>
</evidence>
<dbReference type="PROSITE" id="PS50893">
    <property type="entry name" value="ABC_TRANSPORTER_2"/>
    <property type="match status" value="1"/>
</dbReference>
<feature type="transmembrane region" description="Helical" evidence="9">
    <location>
        <begin position="608"/>
        <end position="627"/>
    </location>
</feature>
<evidence type="ECO:0000256" key="6">
    <source>
        <dbReference type="ARBA" id="ARBA00022840"/>
    </source>
</evidence>
<dbReference type="GO" id="GO:0005524">
    <property type="term" value="F:ATP binding"/>
    <property type="evidence" value="ECO:0007669"/>
    <property type="project" value="UniProtKB-KW"/>
</dbReference>
<comment type="subcellular location">
    <subcellularLocation>
        <location evidence="1">Membrane</location>
        <topology evidence="1">Multi-pass membrane protein</topology>
    </subcellularLocation>
</comment>
<feature type="transmembrane region" description="Helical" evidence="9">
    <location>
        <begin position="478"/>
        <end position="499"/>
    </location>
</feature>
<evidence type="ECO:0000256" key="2">
    <source>
        <dbReference type="ARBA" id="ARBA00005417"/>
    </source>
</evidence>
<dbReference type="GO" id="GO:0140359">
    <property type="term" value="F:ABC-type transporter activity"/>
    <property type="evidence" value="ECO:0007669"/>
    <property type="project" value="InterPro"/>
</dbReference>
<evidence type="ECO:0000256" key="3">
    <source>
        <dbReference type="ARBA" id="ARBA00022448"/>
    </source>
</evidence>
<dbReference type="PATRIC" id="fig|1265820.5.peg.2984"/>
<dbReference type="Pfam" id="PF13732">
    <property type="entry name" value="DrrA1-3_C"/>
    <property type="match status" value="1"/>
</dbReference>
<feature type="domain" description="ABC transporter" evidence="10">
    <location>
        <begin position="3"/>
        <end position="230"/>
    </location>
</feature>
<proteinExistence type="inferred from homology"/>
<dbReference type="InterPro" id="IPR003439">
    <property type="entry name" value="ABC_transporter-like_ATP-bd"/>
</dbReference>
<dbReference type="Gene3D" id="3.40.50.300">
    <property type="entry name" value="P-loop containing nucleotide triphosphate hydrolases"/>
    <property type="match status" value="1"/>
</dbReference>
<dbReference type="Pfam" id="PF12698">
    <property type="entry name" value="ABC2_membrane_3"/>
    <property type="match status" value="1"/>
</dbReference>
<dbReference type="EMBL" id="AODE01000032">
    <property type="protein sequence ID" value="EUJ26321.1"/>
    <property type="molecule type" value="Genomic_DNA"/>
</dbReference>
<feature type="transmembrane region" description="Helical" evidence="9">
    <location>
        <begin position="528"/>
        <end position="553"/>
    </location>
</feature>
<dbReference type="SUPFAM" id="SSF52540">
    <property type="entry name" value="P-loop containing nucleoside triphosphate hydrolases"/>
    <property type="match status" value="1"/>
</dbReference>
<dbReference type="STRING" id="1265820.PCORN_15091"/>
<keyword evidence="7 9" id="KW-1133">Transmembrane helix</keyword>
<dbReference type="InterPro" id="IPR050763">
    <property type="entry name" value="ABC_transporter_ATP-binding"/>
</dbReference>
<evidence type="ECO:0000256" key="8">
    <source>
        <dbReference type="ARBA" id="ARBA00023136"/>
    </source>
</evidence>
<feature type="transmembrane region" description="Helical" evidence="9">
    <location>
        <begin position="633"/>
        <end position="651"/>
    </location>
</feature>
<dbReference type="PROSITE" id="PS00211">
    <property type="entry name" value="ABC_TRANSPORTER_1"/>
    <property type="match status" value="1"/>
</dbReference>
<evidence type="ECO:0000259" key="10">
    <source>
        <dbReference type="PROSITE" id="PS50893"/>
    </source>
</evidence>
<dbReference type="SMART" id="SM00382">
    <property type="entry name" value="AAA"/>
    <property type="match status" value="1"/>
</dbReference>
<feature type="transmembrane region" description="Helical" evidence="9">
    <location>
        <begin position="573"/>
        <end position="596"/>
    </location>
</feature>
<keyword evidence="4 9" id="KW-0812">Transmembrane</keyword>
<keyword evidence="3" id="KW-0813">Transport</keyword>
<evidence type="ECO:0000256" key="7">
    <source>
        <dbReference type="ARBA" id="ARBA00022989"/>
    </source>
</evidence>
<dbReference type="InterPro" id="IPR027417">
    <property type="entry name" value="P-loop_NTPase"/>
</dbReference>
<dbReference type="OrthoDB" id="9801987at2"/>
<name>W7BSS9_9LIST</name>
<organism evidence="11 12">
    <name type="scientific">Listeria cornellensis FSL F6-0969</name>
    <dbReference type="NCBI Taxonomy" id="1265820"/>
    <lineage>
        <taxon>Bacteria</taxon>
        <taxon>Bacillati</taxon>
        <taxon>Bacillota</taxon>
        <taxon>Bacilli</taxon>
        <taxon>Bacillales</taxon>
        <taxon>Listeriaceae</taxon>
        <taxon>Listeria</taxon>
    </lineage>
</organism>
<dbReference type="GO" id="GO:0016020">
    <property type="term" value="C:membrane"/>
    <property type="evidence" value="ECO:0007669"/>
    <property type="project" value="UniProtKB-SubCell"/>
</dbReference>
<keyword evidence="6" id="KW-0067">ATP-binding</keyword>
<sequence length="714" mass="79099">MGLRISNLRKEFGDFTALNQLNLELGQGEILGLIGQNGAGKTTAFRMILGLLSETSGTITWNGEPLKRLDKDIIGYLPEERGLNQKITVQEQIIFFGELHGMKKTDIKARLDDILEEFGLLEKKKEKVGNLSKGNQQKIQLIVSIIHKPALLILDEPFSGLDPVNAEILKKAILRLKEEGTSIIFSSHQMANVEDLCEKVCLLKSGETLFSGSISDLKKTYGKKIIYLKTDKKDTDIAQLDGVESVALHKEEYKIKIKEEANAKPIFQDILGQQLFIEKFSLEYPTLEEIFKEKNRRMSHMKKFSVIFKQLYLEKVKSKSFMVITALFVLTIVAGSILPNIVRDITKEDITIKVLNQSSISELPPISAINSNIHISASTSEEAELKKEVEQDEINGYLILKNQNAKQVTGEYISTNLSNVAVNDSLNAYIQSINQGLLIAAANLSATDLEQMAATDSALKLVNLNEANDLASSDHAFILIYGLIFLIYIFVLLYMNMIATEISKEKDSRILEVIISSTHPVEHFLGKLCAVIAVALTQLSVFLVGLLLTLSFSKADFIQNTVKEQLSLIPTSLYVYAGVFFLLALIGFSVVAALLGSLTSKVEEVGQYTMPLVMILLVAFVVAVLGISNPDLLIIKIMSYIPLISPVVMFVRVGLTSVPGWEIVASILIQCAFNGVVILATIYFYRGTVLTYSTKGSFIQSFKQAWGLAKYDAN</sequence>
<evidence type="ECO:0000256" key="4">
    <source>
        <dbReference type="ARBA" id="ARBA00022692"/>
    </source>
</evidence>
<dbReference type="RefSeq" id="WP_065520142.1">
    <property type="nucleotide sequence ID" value="NZ_AODE01000032.1"/>
</dbReference>
<comment type="caution">
    <text evidence="11">The sequence shown here is derived from an EMBL/GenBank/DDBJ whole genome shotgun (WGS) entry which is preliminary data.</text>
</comment>
<dbReference type="PANTHER" id="PTHR42711">
    <property type="entry name" value="ABC TRANSPORTER ATP-BINDING PROTEIN"/>
    <property type="match status" value="1"/>
</dbReference>
<dbReference type="InterPro" id="IPR025302">
    <property type="entry name" value="DrrA1/2-like_C"/>
</dbReference>
<protein>
    <submittedName>
        <fullName evidence="11">ABC transporter ATPase</fullName>
    </submittedName>
</protein>
<dbReference type="Pfam" id="PF00005">
    <property type="entry name" value="ABC_tran"/>
    <property type="match status" value="1"/>
</dbReference>
<dbReference type="GO" id="GO:0016887">
    <property type="term" value="F:ATP hydrolysis activity"/>
    <property type="evidence" value="ECO:0007669"/>
    <property type="project" value="InterPro"/>
</dbReference>
<keyword evidence="8 9" id="KW-0472">Membrane</keyword>
<gene>
    <name evidence="11" type="ORF">PCORN_15091</name>
</gene>
<dbReference type="InterPro" id="IPR017871">
    <property type="entry name" value="ABC_transporter-like_CS"/>
</dbReference>
<dbReference type="Proteomes" id="UP000019254">
    <property type="component" value="Unassembled WGS sequence"/>
</dbReference>
<keyword evidence="5" id="KW-0547">Nucleotide-binding</keyword>
<feature type="transmembrane region" description="Helical" evidence="9">
    <location>
        <begin position="321"/>
        <end position="342"/>
    </location>
</feature>